<keyword evidence="1" id="KW-0812">Transmembrane</keyword>
<proteinExistence type="predicted"/>
<evidence type="ECO:0000313" key="3">
    <source>
        <dbReference type="Proteomes" id="UP001166571"/>
    </source>
</evidence>
<dbReference type="Proteomes" id="UP001166571">
    <property type="component" value="Unassembled WGS sequence"/>
</dbReference>
<feature type="transmembrane region" description="Helical" evidence="1">
    <location>
        <begin position="34"/>
        <end position="59"/>
    </location>
</feature>
<dbReference type="EMBL" id="JAILXK010000001">
    <property type="protein sequence ID" value="MBY4635578.1"/>
    <property type="molecule type" value="Genomic_DNA"/>
</dbReference>
<evidence type="ECO:0000256" key="1">
    <source>
        <dbReference type="SAM" id="Phobius"/>
    </source>
</evidence>
<feature type="transmembrane region" description="Helical" evidence="1">
    <location>
        <begin position="66"/>
        <end position="85"/>
    </location>
</feature>
<feature type="transmembrane region" description="Helical" evidence="1">
    <location>
        <begin position="119"/>
        <end position="152"/>
    </location>
</feature>
<name>A0ABS7M9G1_9SPHN</name>
<evidence type="ECO:0000313" key="2">
    <source>
        <dbReference type="EMBL" id="MBY4635578.1"/>
    </source>
</evidence>
<organism evidence="2 3">
    <name type="scientific">Sphingopyxis jiangsuensis</name>
    <dbReference type="NCBI Taxonomy" id="2871171"/>
    <lineage>
        <taxon>Bacteria</taxon>
        <taxon>Pseudomonadati</taxon>
        <taxon>Pseudomonadota</taxon>
        <taxon>Alphaproteobacteria</taxon>
        <taxon>Sphingomonadales</taxon>
        <taxon>Sphingomonadaceae</taxon>
        <taxon>Sphingopyxis</taxon>
    </lineage>
</organism>
<comment type="caution">
    <text evidence="2">The sequence shown here is derived from an EMBL/GenBank/DDBJ whole genome shotgun (WGS) entry which is preliminary data.</text>
</comment>
<protein>
    <recommendedName>
        <fullName evidence="4">GDT1 family protein</fullName>
    </recommendedName>
</protein>
<evidence type="ECO:0008006" key="4">
    <source>
        <dbReference type="Google" id="ProtNLM"/>
    </source>
</evidence>
<keyword evidence="3" id="KW-1185">Reference proteome</keyword>
<keyword evidence="1" id="KW-1133">Transmembrane helix</keyword>
<dbReference type="RefSeq" id="WP_222135412.1">
    <property type="nucleotide sequence ID" value="NZ_JAILXK010000001.1"/>
</dbReference>
<feature type="transmembrane region" description="Helical" evidence="1">
    <location>
        <begin position="164"/>
        <end position="189"/>
    </location>
</feature>
<gene>
    <name evidence="2" type="ORF">K5P26_00315</name>
</gene>
<keyword evidence="1" id="KW-0472">Membrane</keyword>
<sequence length="192" mass="19656">MDAIMIALVAVLLANTDGRSGSFLSRLIATRDDGRVVVVAAAASFIVNALVAAVGGSLLHRMVGQGVVALFVAFALATAAVALLWRGRLMPDDGAIASEPPARLGVRLLLLQFGDRSHFLIAALAATSGAGLWAAAGGFVGWLLATLPFFAFGPALAATELVRYVRLSSAALLAIWAAATTLRAFGLIAESA</sequence>
<accession>A0ABS7M9G1</accession>
<reference evidence="2" key="1">
    <citation type="submission" date="2021-08" db="EMBL/GenBank/DDBJ databases">
        <title>Sphingopyxis panaciterrulae sp. nov., isolated from the surface water of the Yellow Sea.</title>
        <authorList>
            <person name="Gao Z."/>
            <person name="Zhang D."/>
            <person name="Zhang A."/>
        </authorList>
    </citation>
    <scope>NUCLEOTIDE SEQUENCE</scope>
    <source>
        <strain evidence="2">XHP0097</strain>
    </source>
</reference>